<evidence type="ECO:0000256" key="2">
    <source>
        <dbReference type="SAM" id="MobiDB-lite"/>
    </source>
</evidence>
<dbReference type="Gene3D" id="3.40.50.2000">
    <property type="entry name" value="Glycogen Phosphorylase B"/>
    <property type="match status" value="2"/>
</dbReference>
<dbReference type="EMBL" id="NAEP01000028">
    <property type="protein sequence ID" value="PDQ35774.1"/>
    <property type="molecule type" value="Genomic_DNA"/>
</dbReference>
<organism evidence="4 5">
    <name type="scientific">Candidatus Lumbricidiphila eiseniae</name>
    <dbReference type="NCBI Taxonomy" id="1969409"/>
    <lineage>
        <taxon>Bacteria</taxon>
        <taxon>Bacillati</taxon>
        <taxon>Actinomycetota</taxon>
        <taxon>Actinomycetes</taxon>
        <taxon>Micrococcales</taxon>
        <taxon>Microbacteriaceae</taxon>
        <taxon>Candidatus Lumbricidiphila</taxon>
    </lineage>
</organism>
<feature type="domain" description="Glycosyl transferase family 1" evidence="3">
    <location>
        <begin position="253"/>
        <end position="406"/>
    </location>
</feature>
<dbReference type="AlphaFoldDB" id="A0A2A6FSC1"/>
<protein>
    <recommendedName>
        <fullName evidence="3">Glycosyl transferase family 1 domain-containing protein</fullName>
    </recommendedName>
</protein>
<accession>A0A2A6FSC1</accession>
<gene>
    <name evidence="4" type="ORF">B5766_04795</name>
</gene>
<dbReference type="CDD" id="cd03801">
    <property type="entry name" value="GT4_PimA-like"/>
    <property type="match status" value="1"/>
</dbReference>
<dbReference type="PANTHER" id="PTHR12526">
    <property type="entry name" value="GLYCOSYLTRANSFERASE"/>
    <property type="match status" value="1"/>
</dbReference>
<dbReference type="GO" id="GO:0016757">
    <property type="term" value="F:glycosyltransferase activity"/>
    <property type="evidence" value="ECO:0007669"/>
    <property type="project" value="InterPro"/>
</dbReference>
<feature type="region of interest" description="Disordered" evidence="2">
    <location>
        <begin position="435"/>
        <end position="457"/>
    </location>
</feature>
<evidence type="ECO:0000313" key="5">
    <source>
        <dbReference type="Proteomes" id="UP000219994"/>
    </source>
</evidence>
<keyword evidence="1" id="KW-0808">Transferase</keyword>
<sequence>MNASGHPRVAIAYDCLFPVDTGGGERVYRRMAELFAERGGEVSYLTRDGREQPDAPFAVVGLWRGEIADREGTRHSGAALGFAWALFCHLLTHRRRYDLVVVAALPVLNVLGVRCALLGSRVVIATDWLEIWHARRWREYSGAVIGTVAWVLQWCGIRVGHIQSVNSDFTRARMIRYRPRADPLVLGLIDLVAGSVDDIRVGGDARDGGEAARGTEVGVGDAGAAGVGDAGAVGAAAREAGTGDSAPMPDAPTNHRAPFMLSIGRHIPDKQMASLPGALARARRDIPELVAVIAGTGPDTDLILAAARDEGMSGQIQLVGRVSDREIASLLNSAAVLVHPSRREGFGLVIAEAAAHGTPSVVVAGSDNAAAELVVNGVNGFVAASVAPHEMGGAIVRVLRADRSLRESTRSWFERERVTRSLGGSVDEILRRWQERAGERSPRATRGGMPRPEVLRE</sequence>
<dbReference type="Proteomes" id="UP000219994">
    <property type="component" value="Unassembled WGS sequence"/>
</dbReference>
<evidence type="ECO:0000313" key="4">
    <source>
        <dbReference type="EMBL" id="PDQ35774.1"/>
    </source>
</evidence>
<reference evidence="5" key="1">
    <citation type="submission" date="2017-03" db="EMBL/GenBank/DDBJ databases">
        <authorList>
            <person name="Lund M.B."/>
        </authorList>
    </citation>
    <scope>NUCLEOTIDE SEQUENCE [LARGE SCALE GENOMIC DNA]</scope>
</reference>
<dbReference type="Pfam" id="PF00534">
    <property type="entry name" value="Glycos_transf_1"/>
    <property type="match status" value="1"/>
</dbReference>
<dbReference type="SUPFAM" id="SSF53756">
    <property type="entry name" value="UDP-Glycosyltransferase/glycogen phosphorylase"/>
    <property type="match status" value="2"/>
</dbReference>
<evidence type="ECO:0000256" key="1">
    <source>
        <dbReference type="ARBA" id="ARBA00022679"/>
    </source>
</evidence>
<comment type="caution">
    <text evidence="4">The sequence shown here is derived from an EMBL/GenBank/DDBJ whole genome shotgun (WGS) entry which is preliminary data.</text>
</comment>
<proteinExistence type="predicted"/>
<name>A0A2A6FSC1_9MICO</name>
<dbReference type="InterPro" id="IPR001296">
    <property type="entry name" value="Glyco_trans_1"/>
</dbReference>
<evidence type="ECO:0000259" key="3">
    <source>
        <dbReference type="Pfam" id="PF00534"/>
    </source>
</evidence>